<evidence type="ECO:0000256" key="5">
    <source>
        <dbReference type="ARBA" id="ARBA00022692"/>
    </source>
</evidence>
<dbReference type="PANTHER" id="PTHR32063:SF24">
    <property type="entry name" value="CATION EFFLUX SYSTEM (ACRB_ACRD_ACRF FAMILY)"/>
    <property type="match status" value="1"/>
</dbReference>
<feature type="transmembrane region" description="Helical" evidence="8">
    <location>
        <begin position="903"/>
        <end position="922"/>
    </location>
</feature>
<feature type="transmembrane region" description="Helical" evidence="8">
    <location>
        <begin position="418"/>
        <end position="437"/>
    </location>
</feature>
<evidence type="ECO:0000256" key="8">
    <source>
        <dbReference type="SAM" id="Phobius"/>
    </source>
</evidence>
<keyword evidence="6 8" id="KW-1133">Transmembrane helix</keyword>
<dbReference type="Proteomes" id="UP000245048">
    <property type="component" value="Unassembled WGS sequence"/>
</dbReference>
<comment type="subcellular location">
    <subcellularLocation>
        <location evidence="1">Cell membrane</location>
        <topology evidence="1">Multi-pass membrane protein</topology>
    </subcellularLocation>
</comment>
<feature type="transmembrane region" description="Helical" evidence="8">
    <location>
        <begin position="954"/>
        <end position="974"/>
    </location>
</feature>
<keyword evidence="5 8" id="KW-0812">Transmembrane</keyword>
<feature type="transmembrane region" description="Helical" evidence="8">
    <location>
        <begin position="1005"/>
        <end position="1027"/>
    </location>
</feature>
<dbReference type="InterPro" id="IPR001036">
    <property type="entry name" value="Acrflvin-R"/>
</dbReference>
<dbReference type="PRINTS" id="PR00702">
    <property type="entry name" value="ACRIFLAVINRP"/>
</dbReference>
<gene>
    <name evidence="9" type="ORF">CR165_21005</name>
</gene>
<feature type="transmembrane region" description="Helical" evidence="8">
    <location>
        <begin position="1033"/>
        <end position="1057"/>
    </location>
</feature>
<evidence type="ECO:0000256" key="3">
    <source>
        <dbReference type="ARBA" id="ARBA00022448"/>
    </source>
</evidence>
<organism evidence="9 10">
    <name type="scientific">Teichococcus aestuarii</name>
    <dbReference type="NCBI Taxonomy" id="568898"/>
    <lineage>
        <taxon>Bacteria</taxon>
        <taxon>Pseudomonadati</taxon>
        <taxon>Pseudomonadota</taxon>
        <taxon>Alphaproteobacteria</taxon>
        <taxon>Acetobacterales</taxon>
        <taxon>Roseomonadaceae</taxon>
        <taxon>Roseomonas</taxon>
    </lineage>
</organism>
<sequence length="1081" mass="114838">MIGPILDFSVRNRWTVLLMALIAISIGGWALTRLPIDATPDITNNQAQINTVAPSLSPYEIEKQVTFPIETALAGIPGLESTRSISRNGFSQVTAVFTETTDIYFARQQVLERLIEAGESMPEGVEPRLGPVSTGLGEVTMWTVRFAERHRGDVVASGAPGWQADGSYLTPEGERLVTEVDRATYLRTVQDWVIRPEIRNIPGIAGVDAIGGYVKQYVVQPDPAKLMALGLSFGDLSNAIERNNVSTGAGYIDRGGEGLVVRSGGRVTSVAELEQVVVATREGAPILLRDVGRVAIGQAPRTGSASGNGQEMVVGTALMLIGENSRTVAAAVHARVEGLVRMLPLGIEATAVLDRGILVDATIQTVAKNLGEGALLVIVILFLMLGNIRAAIITALVIPVTMLMTAFGMVRGGISANLMSLGALDFGLIVDGAVIITENSLRHLAERQHEKGRLLTLEERLQTVSDSAKEMIRPSLYGQAIIILVYAPLLTFTGVEGKMFIPMALTVILALACAFVLSMTLVPALIAIWISGRVQEKEVAIVRGLKSVYVPVLSRTLRAPVPVIALGALLFLGSLTLFSRLGQEFIPTLDEGNLAMQALRIPSTSLQQSQAMQSVLERRISRLPEVQIIYSKTGTAEVASDPMPPNASDTFIILKPRGEWPDPSLPKAELVRRIEQAVAGIPGNALEFTQPIQMRFNELLAGVRGDLAVKVFGDEYGPMLQAASQIAAILNSVQGAADVKVEQATGLPFLEVTVNRAEVARRGLSVADVQAVLATAVGGREAGMVYEGDRRFAIVVRLPEAMRNNFEALRNLPVPLPPVAGRPASSVPLQQLASLSVVQGPNQISREQGRRRVVIQANARGRDIGSIVAEARARVEREVQLPPGYSITWGGQFENLAQARARLTIVVPACFLLILVLLYAALGSVRDALVVFSGVPLALSGGLLALWLRGMPFSVPAAVGFIALSGVAVLNGLVMASSIKDLLAHGTLSLRDAVFQGATTRLRPVAMTALVASLGFVPMAIATGAGAEVQKPLATVVIGGLISATLLTLLVLPALYVRFGRVSKASSDEVSASPTGHAPAE</sequence>
<dbReference type="InterPro" id="IPR004763">
    <property type="entry name" value="CusA-like"/>
</dbReference>
<dbReference type="SUPFAM" id="SSF82866">
    <property type="entry name" value="Multidrug efflux transporter AcrB transmembrane domain"/>
    <property type="match status" value="2"/>
</dbReference>
<feature type="transmembrane region" description="Helical" evidence="8">
    <location>
        <begin position="559"/>
        <end position="578"/>
    </location>
</feature>
<dbReference type="EMBL" id="PDOA01000023">
    <property type="protein sequence ID" value="PWC26846.1"/>
    <property type="molecule type" value="Genomic_DNA"/>
</dbReference>
<feature type="transmembrane region" description="Helical" evidence="8">
    <location>
        <begin position="929"/>
        <end position="948"/>
    </location>
</feature>
<evidence type="ECO:0000313" key="9">
    <source>
        <dbReference type="EMBL" id="PWC26846.1"/>
    </source>
</evidence>
<dbReference type="Pfam" id="PF00873">
    <property type="entry name" value="ACR_tran"/>
    <property type="match status" value="1"/>
</dbReference>
<evidence type="ECO:0000256" key="7">
    <source>
        <dbReference type="ARBA" id="ARBA00023136"/>
    </source>
</evidence>
<feature type="transmembrane region" description="Helical" evidence="8">
    <location>
        <begin position="501"/>
        <end position="530"/>
    </location>
</feature>
<dbReference type="Gene3D" id="1.20.1640.10">
    <property type="entry name" value="Multidrug efflux transporter AcrB transmembrane domain"/>
    <property type="match status" value="3"/>
</dbReference>
<name>A0A2U1UYW5_9PROT</name>
<comment type="caution">
    <text evidence="9">The sequence shown here is derived from an EMBL/GenBank/DDBJ whole genome shotgun (WGS) entry which is preliminary data.</text>
</comment>
<keyword evidence="7 8" id="KW-0472">Membrane</keyword>
<feature type="transmembrane region" description="Helical" evidence="8">
    <location>
        <begin position="476"/>
        <end position="495"/>
    </location>
</feature>
<dbReference type="NCBIfam" id="TIGR00914">
    <property type="entry name" value="2A0601"/>
    <property type="match status" value="1"/>
</dbReference>
<dbReference type="RefSeq" id="WP_109518901.1">
    <property type="nucleotide sequence ID" value="NZ_PDOA01000023.1"/>
</dbReference>
<dbReference type="Gene3D" id="3.30.70.1320">
    <property type="entry name" value="Multidrug efflux transporter AcrB pore domain like"/>
    <property type="match status" value="1"/>
</dbReference>
<reference evidence="10" key="1">
    <citation type="submission" date="2017-10" db="EMBL/GenBank/DDBJ databases">
        <authorList>
            <person name="Toshchakov S.V."/>
            <person name="Goeva M.A."/>
        </authorList>
    </citation>
    <scope>NUCLEOTIDE SEQUENCE [LARGE SCALE GENOMIC DNA]</scope>
    <source>
        <strain evidence="10">JR1/69-1-13</strain>
    </source>
</reference>
<dbReference type="Gene3D" id="3.30.70.1430">
    <property type="entry name" value="Multidrug efflux transporter AcrB pore domain"/>
    <property type="match status" value="2"/>
</dbReference>
<evidence type="ECO:0000256" key="1">
    <source>
        <dbReference type="ARBA" id="ARBA00004651"/>
    </source>
</evidence>
<dbReference type="GO" id="GO:0008324">
    <property type="term" value="F:monoatomic cation transmembrane transporter activity"/>
    <property type="evidence" value="ECO:0007669"/>
    <property type="project" value="InterPro"/>
</dbReference>
<dbReference type="AlphaFoldDB" id="A0A2U1UYW5"/>
<dbReference type="Gene3D" id="3.30.70.1440">
    <property type="entry name" value="Multidrug efflux transporter AcrB pore domain"/>
    <property type="match status" value="1"/>
</dbReference>
<feature type="transmembrane region" description="Helical" evidence="8">
    <location>
        <begin position="374"/>
        <end position="398"/>
    </location>
</feature>
<dbReference type="Gene3D" id="3.30.2090.10">
    <property type="entry name" value="Multidrug efflux transporter AcrB TolC docking domain, DN and DC subdomains"/>
    <property type="match status" value="2"/>
</dbReference>
<feature type="transmembrane region" description="Helical" evidence="8">
    <location>
        <begin position="14"/>
        <end position="32"/>
    </location>
</feature>
<keyword evidence="4" id="KW-1003">Cell membrane</keyword>
<dbReference type="PANTHER" id="PTHR32063">
    <property type="match status" value="1"/>
</dbReference>
<keyword evidence="3" id="KW-0813">Transport</keyword>
<evidence type="ECO:0000256" key="6">
    <source>
        <dbReference type="ARBA" id="ARBA00022989"/>
    </source>
</evidence>
<evidence type="ECO:0000256" key="4">
    <source>
        <dbReference type="ARBA" id="ARBA00022475"/>
    </source>
</evidence>
<dbReference type="OrthoDB" id="9758757at2"/>
<dbReference type="SUPFAM" id="SSF82693">
    <property type="entry name" value="Multidrug efflux transporter AcrB pore domain, PN1, PN2, PC1 and PC2 subdomains"/>
    <property type="match status" value="2"/>
</dbReference>
<keyword evidence="10" id="KW-1185">Reference proteome</keyword>
<dbReference type="SUPFAM" id="SSF82714">
    <property type="entry name" value="Multidrug efflux transporter AcrB TolC docking domain, DN and DC subdomains"/>
    <property type="match status" value="2"/>
</dbReference>
<dbReference type="GO" id="GO:0042910">
    <property type="term" value="F:xenobiotic transmembrane transporter activity"/>
    <property type="evidence" value="ECO:0007669"/>
    <property type="project" value="TreeGrafter"/>
</dbReference>
<accession>A0A2U1UYW5</accession>
<protein>
    <submittedName>
        <fullName evidence="9">CusA/CzcA family heavy metal efflux RND transporter</fullName>
    </submittedName>
</protein>
<dbReference type="InterPro" id="IPR027463">
    <property type="entry name" value="AcrB_DN_DC_subdom"/>
</dbReference>
<comment type="similarity">
    <text evidence="2">Belongs to the resistance-nodulation-cell division (RND) (TC 2.A.6) family.</text>
</comment>
<evidence type="ECO:0000256" key="2">
    <source>
        <dbReference type="ARBA" id="ARBA00010942"/>
    </source>
</evidence>
<evidence type="ECO:0000313" key="10">
    <source>
        <dbReference type="Proteomes" id="UP000245048"/>
    </source>
</evidence>
<dbReference type="GO" id="GO:0005886">
    <property type="term" value="C:plasma membrane"/>
    <property type="evidence" value="ECO:0007669"/>
    <property type="project" value="UniProtKB-SubCell"/>
</dbReference>
<proteinExistence type="inferred from homology"/>